<dbReference type="SUPFAM" id="SSF53244">
    <property type="entry name" value="MurD-like peptide ligases, peptide-binding domain"/>
    <property type="match status" value="1"/>
</dbReference>
<dbReference type="Gene3D" id="3.40.50.720">
    <property type="entry name" value="NAD(P)-binding Rossmann-like Domain"/>
    <property type="match status" value="1"/>
</dbReference>
<dbReference type="EMBL" id="CAFBQP010000024">
    <property type="protein sequence ID" value="CAB5058822.1"/>
    <property type="molecule type" value="Genomic_DNA"/>
</dbReference>
<dbReference type="GO" id="GO:0004326">
    <property type="term" value="F:tetrahydrofolylpolyglutamate synthase activity"/>
    <property type="evidence" value="ECO:0007669"/>
    <property type="project" value="InterPro"/>
</dbReference>
<dbReference type="InterPro" id="IPR005762">
    <property type="entry name" value="MurD"/>
</dbReference>
<dbReference type="InterPro" id="IPR018109">
    <property type="entry name" value="Folylpolyglutamate_synth_CS"/>
</dbReference>
<dbReference type="AlphaFoldDB" id="A0A6J7CQP5"/>
<evidence type="ECO:0000259" key="10">
    <source>
        <dbReference type="Pfam" id="PF08245"/>
    </source>
</evidence>
<dbReference type="GO" id="GO:0008764">
    <property type="term" value="F:UDP-N-acetylmuramoylalanine-D-glutamate ligase activity"/>
    <property type="evidence" value="ECO:0007669"/>
    <property type="project" value="UniProtKB-EC"/>
</dbReference>
<keyword evidence="3" id="KW-0963">Cytoplasm</keyword>
<proteinExistence type="inferred from homology"/>
<dbReference type="GO" id="GO:0005737">
    <property type="term" value="C:cytoplasm"/>
    <property type="evidence" value="ECO:0007669"/>
    <property type="project" value="UniProtKB-SubCell"/>
</dbReference>
<dbReference type="Pfam" id="PF02875">
    <property type="entry name" value="Mur_ligase_C"/>
    <property type="match status" value="1"/>
</dbReference>
<reference evidence="13" key="1">
    <citation type="submission" date="2020-05" db="EMBL/GenBank/DDBJ databases">
        <authorList>
            <person name="Chiriac C."/>
            <person name="Salcher M."/>
            <person name="Ghai R."/>
            <person name="Kavagutti S V."/>
        </authorList>
    </citation>
    <scope>NUCLEOTIDE SEQUENCE</scope>
</reference>
<dbReference type="InterPro" id="IPR013221">
    <property type="entry name" value="Mur_ligase_cen"/>
</dbReference>
<dbReference type="PROSITE" id="PS50012">
    <property type="entry name" value="RCC1_3"/>
    <property type="match status" value="1"/>
</dbReference>
<evidence type="ECO:0000256" key="3">
    <source>
        <dbReference type="ARBA" id="ARBA00022490"/>
    </source>
</evidence>
<dbReference type="EMBL" id="CAEZYY010000018">
    <property type="protein sequence ID" value="CAB4757611.1"/>
    <property type="molecule type" value="Genomic_DNA"/>
</dbReference>
<evidence type="ECO:0000256" key="5">
    <source>
        <dbReference type="ARBA" id="ARBA00022618"/>
    </source>
</evidence>
<evidence type="ECO:0000256" key="8">
    <source>
        <dbReference type="ARBA" id="ARBA00023306"/>
    </source>
</evidence>
<dbReference type="EMBL" id="CAFBLR010000005">
    <property type="protein sequence ID" value="CAB4859238.1"/>
    <property type="molecule type" value="Genomic_DNA"/>
</dbReference>
<keyword evidence="5" id="KW-0132">Cell division</keyword>
<organism evidence="13">
    <name type="scientific">freshwater metagenome</name>
    <dbReference type="NCBI Taxonomy" id="449393"/>
    <lineage>
        <taxon>unclassified sequences</taxon>
        <taxon>metagenomes</taxon>
        <taxon>ecological metagenomes</taxon>
    </lineage>
</organism>
<dbReference type="InterPro" id="IPR036615">
    <property type="entry name" value="Mur_ligase_C_dom_sf"/>
</dbReference>
<evidence type="ECO:0000313" key="14">
    <source>
        <dbReference type="EMBL" id="CAB5058822.1"/>
    </source>
</evidence>
<keyword evidence="4" id="KW-0436">Ligase</keyword>
<evidence type="ECO:0000313" key="12">
    <source>
        <dbReference type="EMBL" id="CAB4757611.1"/>
    </source>
</evidence>
<dbReference type="SUPFAM" id="SSF53623">
    <property type="entry name" value="MurD-like peptide ligases, catalytic domain"/>
    <property type="match status" value="1"/>
</dbReference>
<evidence type="ECO:0000256" key="1">
    <source>
        <dbReference type="ARBA" id="ARBA00004496"/>
    </source>
</evidence>
<keyword evidence="8" id="KW-0131">Cell cycle</keyword>
<dbReference type="InterPro" id="IPR036565">
    <property type="entry name" value="Mur-like_cat_sf"/>
</dbReference>
<dbReference type="GO" id="GO:0009252">
    <property type="term" value="P:peptidoglycan biosynthetic process"/>
    <property type="evidence" value="ECO:0007669"/>
    <property type="project" value="UniProtKB-UniPathway"/>
</dbReference>
<dbReference type="Pfam" id="PF08245">
    <property type="entry name" value="Mur_ligase_M"/>
    <property type="match status" value="1"/>
</dbReference>
<comment type="pathway">
    <text evidence="2">Cell wall biogenesis; peptidoglycan biosynthesis.</text>
</comment>
<evidence type="ECO:0000256" key="6">
    <source>
        <dbReference type="ARBA" id="ARBA00022741"/>
    </source>
</evidence>
<evidence type="ECO:0000256" key="2">
    <source>
        <dbReference type="ARBA" id="ARBA00004752"/>
    </source>
</evidence>
<accession>A0A6J7CQP5</accession>
<dbReference type="PROSITE" id="PS01011">
    <property type="entry name" value="FOLYLPOLYGLU_SYNT_1"/>
    <property type="match status" value="1"/>
</dbReference>
<dbReference type="PANTHER" id="PTHR43692">
    <property type="entry name" value="UDP-N-ACETYLMURAMOYLALANINE--D-GLUTAMATE LIGASE"/>
    <property type="match status" value="1"/>
</dbReference>
<feature type="domain" description="Mur ligase central" evidence="10">
    <location>
        <begin position="106"/>
        <end position="220"/>
    </location>
</feature>
<dbReference type="PANTHER" id="PTHR43692:SF1">
    <property type="entry name" value="UDP-N-ACETYLMURAMOYLALANINE--D-GLUTAMATE LIGASE"/>
    <property type="match status" value="1"/>
</dbReference>
<name>A0A6J7CQP5_9ZZZZ</name>
<dbReference type="InterPro" id="IPR000408">
    <property type="entry name" value="Reg_chr_condens"/>
</dbReference>
<dbReference type="GO" id="GO:0005524">
    <property type="term" value="F:ATP binding"/>
    <property type="evidence" value="ECO:0007669"/>
    <property type="project" value="UniProtKB-KW"/>
</dbReference>
<feature type="domain" description="Mur ligase C-terminal" evidence="9">
    <location>
        <begin position="278"/>
        <end position="388"/>
    </location>
</feature>
<dbReference type="InterPro" id="IPR004101">
    <property type="entry name" value="Mur_ligase_C"/>
</dbReference>
<keyword evidence="7" id="KW-0067">ATP-binding</keyword>
<evidence type="ECO:0000313" key="11">
    <source>
        <dbReference type="EMBL" id="CAB4720289.1"/>
    </source>
</evidence>
<dbReference type="GO" id="GO:0051301">
    <property type="term" value="P:cell division"/>
    <property type="evidence" value="ECO:0007669"/>
    <property type="project" value="UniProtKB-KW"/>
</dbReference>
<dbReference type="NCBIfam" id="TIGR01087">
    <property type="entry name" value="murD"/>
    <property type="match status" value="1"/>
</dbReference>
<evidence type="ECO:0000256" key="7">
    <source>
        <dbReference type="ARBA" id="ARBA00022840"/>
    </source>
</evidence>
<dbReference type="UniPathway" id="UPA00219"/>
<dbReference type="Gene3D" id="3.40.1190.10">
    <property type="entry name" value="Mur-like, catalytic domain"/>
    <property type="match status" value="1"/>
</dbReference>
<gene>
    <name evidence="11" type="ORF">UFOPK2602_01687</name>
    <name evidence="12" type="ORF">UFOPK2806_01428</name>
    <name evidence="13" type="ORF">UFOPK3417_00130</name>
    <name evidence="14" type="ORF">UFOPK4306_00817</name>
</gene>
<dbReference type="EMBL" id="CAEZXX010000131">
    <property type="protein sequence ID" value="CAB4720289.1"/>
    <property type="molecule type" value="Genomic_DNA"/>
</dbReference>
<keyword evidence="6" id="KW-0547">Nucleotide-binding</keyword>
<evidence type="ECO:0000313" key="13">
    <source>
        <dbReference type="EMBL" id="CAB4859238.1"/>
    </source>
</evidence>
<dbReference type="HAMAP" id="MF_00639">
    <property type="entry name" value="MurD"/>
    <property type="match status" value="1"/>
</dbReference>
<protein>
    <submittedName>
        <fullName evidence="13">Unannotated protein</fullName>
    </submittedName>
</protein>
<comment type="subcellular location">
    <subcellularLocation>
        <location evidence="1">Cytoplasm</location>
    </subcellularLocation>
</comment>
<dbReference type="Gene3D" id="3.90.190.20">
    <property type="entry name" value="Mur ligase, C-terminal domain"/>
    <property type="match status" value="1"/>
</dbReference>
<evidence type="ECO:0000259" key="9">
    <source>
        <dbReference type="Pfam" id="PF02875"/>
    </source>
</evidence>
<sequence>MLFRDLDGKRVLVWGLGREGRAALGLLGDPQRCAPASVNTVDDGARELAAGGRTPIDLAGVDVVIKSPGVSKYRPELVDFVARGGVVTGLTAMVLAEREGLRTVGVTGTKGKSTTGSLTAHLLEAAGFPVELAGNIGRPAVEILDSPEAWVVLECSSYQCADATVSPEIGIFTSIYEEHLDWHGSFERYVADKLCLFASSDVVFVNGEQPALANIAQGIRRRQIVLDDDALLPLDGLRLQGVHNRRNASLALHAAAMIVGDIHPAFAHALTTYEPLEHRLHTLGWYGGMMVVDDVLATAPEAVMHALEVFADRPVTLLVGGYDREIDYRTFGAALSLRPTVRVIAMGPAGRRVADEIERAGSQRPLTVDTLPEAVDAVDPSEQGVLLLSPGATSYGEFADYRARSAAFRALLEQRGMTQP</sequence>
<evidence type="ECO:0000256" key="4">
    <source>
        <dbReference type="ARBA" id="ARBA00022598"/>
    </source>
</evidence>
<dbReference type="GO" id="GO:0008360">
    <property type="term" value="P:regulation of cell shape"/>
    <property type="evidence" value="ECO:0007669"/>
    <property type="project" value="InterPro"/>
</dbReference>